<gene>
    <name evidence="11" type="ORF">BDV23DRAFT_182184</name>
    <name evidence="12" type="ORF">ETB97_000834</name>
</gene>
<evidence type="ECO:0000256" key="2">
    <source>
        <dbReference type="ARBA" id="ARBA00004613"/>
    </source>
</evidence>
<sequence length="62" mass="6963">MAQQPTPCLSNCIAKADICHGIDIPCFCKNDEFHRKVKSCLDTECNQHDRDIALQLQTAVCK</sequence>
<dbReference type="Proteomes" id="UP000541154">
    <property type="component" value="Unassembled WGS sequence"/>
</dbReference>
<evidence type="ECO:0000313" key="13">
    <source>
        <dbReference type="Proteomes" id="UP000541154"/>
    </source>
</evidence>
<reference evidence="11" key="2">
    <citation type="submission" date="2019-04" db="EMBL/GenBank/DDBJ databases">
        <title>Friends and foes A comparative genomics studyof 23 Aspergillus species from section Flavi.</title>
        <authorList>
            <consortium name="DOE Joint Genome Institute"/>
            <person name="Kjaerbolling I."/>
            <person name="Vesth T."/>
            <person name="Frisvad J.C."/>
            <person name="Nybo J.L."/>
            <person name="Theobald S."/>
            <person name="Kildgaard S."/>
            <person name="Isbrandt T."/>
            <person name="Kuo A."/>
            <person name="Sato A."/>
            <person name="Lyhne E.K."/>
            <person name="Kogle M.E."/>
            <person name="Wiebenga A."/>
            <person name="Kun R.S."/>
            <person name="Lubbers R.J."/>
            <person name="Makela M.R."/>
            <person name="Barry K."/>
            <person name="Chovatia M."/>
            <person name="Clum A."/>
            <person name="Daum C."/>
            <person name="Haridas S."/>
            <person name="He G."/>
            <person name="LaButti K."/>
            <person name="Lipzen A."/>
            <person name="Mondo S."/>
            <person name="Riley R."/>
            <person name="Salamov A."/>
            <person name="Simmons B.A."/>
            <person name="Magnuson J.K."/>
            <person name="Henrissat B."/>
            <person name="Mortensen U.H."/>
            <person name="Larsen T.O."/>
            <person name="Devries R.P."/>
            <person name="Grigoriev I.V."/>
            <person name="Machida M."/>
            <person name="Baker S.E."/>
            <person name="Andersen M.R."/>
        </authorList>
    </citation>
    <scope>NUCLEOTIDE SEQUENCE [LARGE SCALE GENOMIC DNA]</scope>
    <source>
        <strain evidence="11">IBT 14317</strain>
    </source>
</reference>
<keyword evidence="6" id="KW-0732">Signal</keyword>
<evidence type="ECO:0000256" key="9">
    <source>
        <dbReference type="PROSITE-ProRule" id="PRU01356"/>
    </source>
</evidence>
<keyword evidence="9" id="KW-0349">Heme</keyword>
<evidence type="ECO:0000313" key="12">
    <source>
        <dbReference type="EMBL" id="KAF5861006.1"/>
    </source>
</evidence>
<comment type="caution">
    <text evidence="9">Lacks conserved residue(s) required for the propagation of feature annotation.</text>
</comment>
<accession>A0A8H6A5K0</accession>
<keyword evidence="9" id="KW-0479">Metal-binding</keyword>
<keyword evidence="13" id="KW-1185">Reference proteome</keyword>
<feature type="disulfide bond" evidence="9">
    <location>
        <begin position="19"/>
        <end position="26"/>
    </location>
</feature>
<dbReference type="AlphaFoldDB" id="A0A5N7CCD8"/>
<keyword evidence="5" id="KW-0472">Membrane</keyword>
<dbReference type="GO" id="GO:0005576">
    <property type="term" value="C:extracellular region"/>
    <property type="evidence" value="ECO:0007669"/>
    <property type="project" value="UniProtKB-SubCell"/>
</dbReference>
<dbReference type="EMBL" id="SPNV01000112">
    <property type="protein sequence ID" value="KAF5861006.1"/>
    <property type="molecule type" value="Genomic_DNA"/>
</dbReference>
<keyword evidence="5" id="KW-0325">Glycoprotein</keyword>
<evidence type="ECO:0000256" key="8">
    <source>
        <dbReference type="ARBA" id="ARBA00023288"/>
    </source>
</evidence>
<keyword evidence="9" id="KW-0408">Iron</keyword>
<dbReference type="GO" id="GO:0098552">
    <property type="term" value="C:side of membrane"/>
    <property type="evidence" value="ECO:0007669"/>
    <property type="project" value="UniProtKB-KW"/>
</dbReference>
<evidence type="ECO:0000256" key="7">
    <source>
        <dbReference type="ARBA" id="ARBA00023157"/>
    </source>
</evidence>
<proteinExistence type="inferred from homology"/>
<dbReference type="EMBL" id="ML735242">
    <property type="protein sequence ID" value="KAE8391822.1"/>
    <property type="molecule type" value="Genomic_DNA"/>
</dbReference>
<comment type="subcellular location">
    <subcellularLocation>
        <location evidence="1">Membrane</location>
        <topology evidence="1">Lipid-anchor</topology>
        <topology evidence="1">GPI-anchor</topology>
    </subcellularLocation>
    <subcellularLocation>
        <location evidence="2">Secreted</location>
    </subcellularLocation>
</comment>
<organism evidence="11">
    <name type="scientific">Petromyces alliaceus</name>
    <name type="common">Aspergillus alliaceus</name>
    <dbReference type="NCBI Taxonomy" id="209559"/>
    <lineage>
        <taxon>Eukaryota</taxon>
        <taxon>Fungi</taxon>
        <taxon>Dikarya</taxon>
        <taxon>Ascomycota</taxon>
        <taxon>Pezizomycotina</taxon>
        <taxon>Eurotiomycetes</taxon>
        <taxon>Eurotiomycetidae</taxon>
        <taxon>Eurotiales</taxon>
        <taxon>Aspergillaceae</taxon>
        <taxon>Aspergillus</taxon>
        <taxon>Aspergillus subgen. Circumdati</taxon>
    </lineage>
</organism>
<evidence type="ECO:0000259" key="10">
    <source>
        <dbReference type="PROSITE" id="PS52012"/>
    </source>
</evidence>
<evidence type="ECO:0000256" key="6">
    <source>
        <dbReference type="ARBA" id="ARBA00022729"/>
    </source>
</evidence>
<dbReference type="OMA" id="EEVNICH"/>
<keyword evidence="8" id="KW-0449">Lipoprotein</keyword>
<accession>A0A5N6FQN7</accession>
<dbReference type="OrthoDB" id="4491970at2759"/>
<name>A0A5N7CCD8_PETAA</name>
<keyword evidence="4" id="KW-0964">Secreted</keyword>
<evidence type="ECO:0000256" key="3">
    <source>
        <dbReference type="ARBA" id="ARBA00010031"/>
    </source>
</evidence>
<dbReference type="GO" id="GO:0046872">
    <property type="term" value="F:metal ion binding"/>
    <property type="evidence" value="ECO:0007669"/>
    <property type="project" value="UniProtKB-UniRule"/>
</dbReference>
<evidence type="ECO:0000313" key="11">
    <source>
        <dbReference type="EMBL" id="KAE8391822.1"/>
    </source>
</evidence>
<feature type="binding site" description="axial binding residue" evidence="9">
    <location>
        <position position="23"/>
    </location>
    <ligand>
        <name>heme</name>
        <dbReference type="ChEBI" id="CHEBI:30413"/>
    </ligand>
    <ligandPart>
        <name>Fe</name>
        <dbReference type="ChEBI" id="CHEBI:18248"/>
    </ligandPart>
</feature>
<dbReference type="Proteomes" id="UP000326877">
    <property type="component" value="Unassembled WGS sequence"/>
</dbReference>
<reference evidence="12 13" key="1">
    <citation type="submission" date="2019-04" db="EMBL/GenBank/DDBJ databases">
        <title>Aspergillus burnettii sp. nov., novel species from soil in southeast Queensland.</title>
        <authorList>
            <person name="Gilchrist C.L.M."/>
            <person name="Pitt J.I."/>
            <person name="Lange L."/>
            <person name="Lacey H.J."/>
            <person name="Vuong D."/>
            <person name="Midgley D.J."/>
            <person name="Greenfield P."/>
            <person name="Bradbury M."/>
            <person name="Lacey E."/>
            <person name="Busk P.K."/>
            <person name="Pilgaard B."/>
            <person name="Chooi Y.H."/>
            <person name="Piggott A.M."/>
        </authorList>
    </citation>
    <scope>NUCLEOTIDE SEQUENCE [LARGE SCALE GENOMIC DNA]</scope>
    <source>
        <strain evidence="12 13">FRR 5400</strain>
    </source>
</reference>
<dbReference type="InterPro" id="IPR008427">
    <property type="entry name" value="Extracellular_membr_CFEM_dom"/>
</dbReference>
<evidence type="ECO:0000256" key="4">
    <source>
        <dbReference type="ARBA" id="ARBA00022525"/>
    </source>
</evidence>
<protein>
    <recommendedName>
        <fullName evidence="10">CFEM domain-containing protein</fullName>
    </recommendedName>
</protein>
<dbReference type="PROSITE" id="PS52012">
    <property type="entry name" value="CFEM"/>
    <property type="match status" value="1"/>
</dbReference>
<accession>A0A5N7CCD8</accession>
<dbReference type="Pfam" id="PF05730">
    <property type="entry name" value="CFEM"/>
    <property type="match status" value="1"/>
</dbReference>
<evidence type="ECO:0000256" key="1">
    <source>
        <dbReference type="ARBA" id="ARBA00004589"/>
    </source>
</evidence>
<evidence type="ECO:0000256" key="5">
    <source>
        <dbReference type="ARBA" id="ARBA00022622"/>
    </source>
</evidence>
<feature type="domain" description="CFEM" evidence="10">
    <location>
        <begin position="1"/>
        <end position="62"/>
    </location>
</feature>
<comment type="similarity">
    <text evidence="3">Belongs to the RBT5 family.</text>
</comment>
<keyword evidence="5" id="KW-0336">GPI-anchor</keyword>
<keyword evidence="7 9" id="KW-1015">Disulfide bond</keyword>
<feature type="disulfide bond" evidence="9">
    <location>
        <begin position="28"/>
        <end position="61"/>
    </location>
</feature>